<dbReference type="NCBIfam" id="TIGR00135">
    <property type="entry name" value="gatC"/>
    <property type="match status" value="1"/>
</dbReference>
<dbReference type="KEGG" id="ftj:FTUN_2287"/>
<gene>
    <name evidence="1" type="primary">gatC</name>
    <name evidence="2" type="ORF">FTUN_2287</name>
</gene>
<dbReference type="SUPFAM" id="SSF141000">
    <property type="entry name" value="Glu-tRNAGln amidotransferase C subunit"/>
    <property type="match status" value="1"/>
</dbReference>
<organism evidence="2 3">
    <name type="scientific">Frigoriglobus tundricola</name>
    <dbReference type="NCBI Taxonomy" id="2774151"/>
    <lineage>
        <taxon>Bacteria</taxon>
        <taxon>Pseudomonadati</taxon>
        <taxon>Planctomycetota</taxon>
        <taxon>Planctomycetia</taxon>
        <taxon>Gemmatales</taxon>
        <taxon>Gemmataceae</taxon>
        <taxon>Frigoriglobus</taxon>
    </lineage>
</organism>
<keyword evidence="3" id="KW-1185">Reference proteome</keyword>
<dbReference type="HAMAP" id="MF_00122">
    <property type="entry name" value="GatC"/>
    <property type="match status" value="1"/>
</dbReference>
<dbReference type="EC" id="6.3.5.-" evidence="1"/>
<reference evidence="3" key="1">
    <citation type="submission" date="2020-05" db="EMBL/GenBank/DDBJ databases">
        <title>Frigoriglobus tundricola gen. nov., sp. nov., a psychrotolerant cellulolytic planctomycete of the family Gemmataceae with two divergent copies of 16S rRNA gene.</title>
        <authorList>
            <person name="Kulichevskaya I.S."/>
            <person name="Ivanova A.A."/>
            <person name="Naumoff D.G."/>
            <person name="Beletsky A.V."/>
            <person name="Rijpstra W.I.C."/>
            <person name="Sinninghe Damste J.S."/>
            <person name="Mardanov A.V."/>
            <person name="Ravin N.V."/>
            <person name="Dedysh S.N."/>
        </authorList>
    </citation>
    <scope>NUCLEOTIDE SEQUENCE [LARGE SCALE GENOMIC DNA]</scope>
    <source>
        <strain evidence="3">PL17</strain>
    </source>
</reference>
<protein>
    <recommendedName>
        <fullName evidence="1">Aspartyl/glutamyl-tRNA(Asn/Gln) amidotransferase subunit C</fullName>
        <shortName evidence="1">Asp/Glu-ADT subunit C</shortName>
        <ecNumber evidence="1">6.3.5.-</ecNumber>
    </recommendedName>
</protein>
<keyword evidence="1" id="KW-0547">Nucleotide-binding</keyword>
<name>A0A6M5YME2_9BACT</name>
<comment type="function">
    <text evidence="1">Allows the formation of correctly charged Asn-tRNA(Asn) or Gln-tRNA(Gln) through the transamidation of misacylated Asp-tRNA(Asn) or Glu-tRNA(Gln) in organisms which lack either or both of asparaginyl-tRNA or glutaminyl-tRNA synthetases. The reaction takes place in the presence of glutamine and ATP through an activated phospho-Asp-tRNA(Asn) or phospho-Glu-tRNA(Gln).</text>
</comment>
<dbReference type="PANTHER" id="PTHR15004:SF0">
    <property type="entry name" value="GLUTAMYL-TRNA(GLN) AMIDOTRANSFERASE SUBUNIT C, MITOCHONDRIAL"/>
    <property type="match status" value="1"/>
</dbReference>
<keyword evidence="1" id="KW-0067">ATP-binding</keyword>
<comment type="catalytic activity">
    <reaction evidence="1">
        <text>L-glutamyl-tRNA(Gln) + L-glutamine + ATP + H2O = L-glutaminyl-tRNA(Gln) + L-glutamate + ADP + phosphate + H(+)</text>
        <dbReference type="Rhea" id="RHEA:17521"/>
        <dbReference type="Rhea" id="RHEA-COMP:9681"/>
        <dbReference type="Rhea" id="RHEA-COMP:9684"/>
        <dbReference type="ChEBI" id="CHEBI:15377"/>
        <dbReference type="ChEBI" id="CHEBI:15378"/>
        <dbReference type="ChEBI" id="CHEBI:29985"/>
        <dbReference type="ChEBI" id="CHEBI:30616"/>
        <dbReference type="ChEBI" id="CHEBI:43474"/>
        <dbReference type="ChEBI" id="CHEBI:58359"/>
        <dbReference type="ChEBI" id="CHEBI:78520"/>
        <dbReference type="ChEBI" id="CHEBI:78521"/>
        <dbReference type="ChEBI" id="CHEBI:456216"/>
    </reaction>
</comment>
<dbReference type="Pfam" id="PF02686">
    <property type="entry name" value="GatC"/>
    <property type="match status" value="1"/>
</dbReference>
<dbReference type="InterPro" id="IPR036113">
    <property type="entry name" value="Asp/Glu-ADT_sf_sub_c"/>
</dbReference>
<keyword evidence="2" id="KW-0808">Transferase</keyword>
<accession>A0A6M5YME2</accession>
<dbReference type="GO" id="GO:0006412">
    <property type="term" value="P:translation"/>
    <property type="evidence" value="ECO:0007669"/>
    <property type="project" value="UniProtKB-UniRule"/>
</dbReference>
<dbReference type="PANTHER" id="PTHR15004">
    <property type="entry name" value="GLUTAMYL-TRNA(GLN) AMIDOTRANSFERASE SUBUNIT C, MITOCHONDRIAL"/>
    <property type="match status" value="1"/>
</dbReference>
<comment type="catalytic activity">
    <reaction evidence="1">
        <text>L-aspartyl-tRNA(Asn) + L-glutamine + ATP + H2O = L-asparaginyl-tRNA(Asn) + L-glutamate + ADP + phosphate + 2 H(+)</text>
        <dbReference type="Rhea" id="RHEA:14513"/>
        <dbReference type="Rhea" id="RHEA-COMP:9674"/>
        <dbReference type="Rhea" id="RHEA-COMP:9677"/>
        <dbReference type="ChEBI" id="CHEBI:15377"/>
        <dbReference type="ChEBI" id="CHEBI:15378"/>
        <dbReference type="ChEBI" id="CHEBI:29985"/>
        <dbReference type="ChEBI" id="CHEBI:30616"/>
        <dbReference type="ChEBI" id="CHEBI:43474"/>
        <dbReference type="ChEBI" id="CHEBI:58359"/>
        <dbReference type="ChEBI" id="CHEBI:78515"/>
        <dbReference type="ChEBI" id="CHEBI:78516"/>
        <dbReference type="ChEBI" id="CHEBI:456216"/>
    </reaction>
</comment>
<dbReference type="Gene3D" id="1.10.20.60">
    <property type="entry name" value="Glu-tRNAGln amidotransferase C subunit, N-terminal domain"/>
    <property type="match status" value="1"/>
</dbReference>
<dbReference type="GO" id="GO:0070681">
    <property type="term" value="P:glutaminyl-tRNAGln biosynthesis via transamidation"/>
    <property type="evidence" value="ECO:0007669"/>
    <property type="project" value="TreeGrafter"/>
</dbReference>
<dbReference type="EMBL" id="CP053452">
    <property type="protein sequence ID" value="QJW94764.1"/>
    <property type="molecule type" value="Genomic_DNA"/>
</dbReference>
<proteinExistence type="inferred from homology"/>
<dbReference type="RefSeq" id="WP_171470687.1">
    <property type="nucleotide sequence ID" value="NZ_CP053452.2"/>
</dbReference>
<dbReference type="AlphaFoldDB" id="A0A6M5YME2"/>
<dbReference type="GO" id="GO:0005524">
    <property type="term" value="F:ATP binding"/>
    <property type="evidence" value="ECO:0007669"/>
    <property type="project" value="UniProtKB-KW"/>
</dbReference>
<comment type="similarity">
    <text evidence="1">Belongs to the GatC family.</text>
</comment>
<dbReference type="GO" id="GO:0050567">
    <property type="term" value="F:glutaminyl-tRNA synthase (glutamine-hydrolyzing) activity"/>
    <property type="evidence" value="ECO:0007669"/>
    <property type="project" value="UniProtKB-UniRule"/>
</dbReference>
<dbReference type="GO" id="GO:0006450">
    <property type="term" value="P:regulation of translational fidelity"/>
    <property type="evidence" value="ECO:0007669"/>
    <property type="project" value="InterPro"/>
</dbReference>
<dbReference type="Proteomes" id="UP000503447">
    <property type="component" value="Chromosome"/>
</dbReference>
<keyword evidence="1" id="KW-0648">Protein biosynthesis</keyword>
<dbReference type="InterPro" id="IPR003837">
    <property type="entry name" value="GatC"/>
</dbReference>
<evidence type="ECO:0000313" key="2">
    <source>
        <dbReference type="EMBL" id="QJW94764.1"/>
    </source>
</evidence>
<comment type="subunit">
    <text evidence="1">Heterotrimer of A, B and C subunits.</text>
</comment>
<evidence type="ECO:0000313" key="3">
    <source>
        <dbReference type="Proteomes" id="UP000503447"/>
    </source>
</evidence>
<dbReference type="GO" id="GO:0016740">
    <property type="term" value="F:transferase activity"/>
    <property type="evidence" value="ECO:0007669"/>
    <property type="project" value="UniProtKB-KW"/>
</dbReference>
<evidence type="ECO:0000256" key="1">
    <source>
        <dbReference type="HAMAP-Rule" id="MF_00122"/>
    </source>
</evidence>
<sequence>MSFSLDQVRKVARLARLELSEPALAQMQVQLSAILNYIDQLNQLDTEGVEPLAHPLPVQNVFRPDEPVPSLPVAAALQNAPSKVGDYFGVPAVFSDEPVSH</sequence>
<keyword evidence="1 2" id="KW-0436">Ligase</keyword>